<dbReference type="RefSeq" id="WP_012214521.1">
    <property type="nucleotide sequence ID" value="NC_010085.1"/>
</dbReference>
<dbReference type="EMBL" id="CP000866">
    <property type="protein sequence ID" value="ABX12034.1"/>
    <property type="molecule type" value="Genomic_DNA"/>
</dbReference>
<keyword evidence="3" id="KW-1185">Reference proteome</keyword>
<name>A9A1R3_NITMS</name>
<accession>A9A1R3</accession>
<dbReference type="Gene3D" id="3.40.50.12230">
    <property type="match status" value="1"/>
</dbReference>
<dbReference type="Pfam" id="PF00551">
    <property type="entry name" value="Formyl_trans_N"/>
    <property type="match status" value="1"/>
</dbReference>
<evidence type="ECO:0000313" key="3">
    <source>
        <dbReference type="Proteomes" id="UP000000792"/>
    </source>
</evidence>
<dbReference type="OrthoDB" id="379064at2157"/>
<dbReference type="AlphaFoldDB" id="A9A1R3"/>
<sequence>MIDIVCFLSRPHGFAVLEKLIKIKKFNILKLYTHSLNPKSQDPNRSIRTDFKLFQQICEQNNIDLESIDSKESEITSFPNCDYIIEVSWRYLIPTKILSLARKDAFGIHRGKLPDYAGAEPIKQALLKNDNKIILSAHYLANKIDMGNVIDTVEHDVNYDKSKSFEENIQRLRDEITPFFPQLAISAINVLEEKNSD</sequence>
<evidence type="ECO:0000313" key="2">
    <source>
        <dbReference type="EMBL" id="ABX12034.1"/>
    </source>
</evidence>
<dbReference type="eggNOG" id="arCOG02826">
    <property type="taxonomic scope" value="Archaea"/>
</dbReference>
<dbReference type="Proteomes" id="UP000000792">
    <property type="component" value="Chromosome"/>
</dbReference>
<dbReference type="SUPFAM" id="SSF53328">
    <property type="entry name" value="Formyltransferase"/>
    <property type="match status" value="1"/>
</dbReference>
<proteinExistence type="predicted"/>
<reference evidence="2 3" key="1">
    <citation type="journal article" date="2010" name="Proc. Natl. Acad. Sci. U.S.A.">
        <title>Nitrosopumilus maritimus genome reveals unique mechanisms for nitrification and autotrophy in globally distributed marine crenarchaea.</title>
        <authorList>
            <person name="Walker C.B."/>
            <person name="de la Torre J.R."/>
            <person name="Klotz M.G."/>
            <person name="Urakawa H."/>
            <person name="Pinel N."/>
            <person name="Arp D.J."/>
            <person name="Brochier-Armanet C."/>
            <person name="Chain P.S."/>
            <person name="Chan P.P."/>
            <person name="Gollabgir A."/>
            <person name="Hemp J."/>
            <person name="Hugler M."/>
            <person name="Karr E.A."/>
            <person name="Konneke M."/>
            <person name="Shin M."/>
            <person name="Lawton T.J."/>
            <person name="Lowe T."/>
            <person name="Martens-Habbena W."/>
            <person name="Sayavedra-Soto L.A."/>
            <person name="Lang D."/>
            <person name="Sievert S.M."/>
            <person name="Rosenzweig A.C."/>
            <person name="Manning G."/>
            <person name="Stahl D.A."/>
        </authorList>
    </citation>
    <scope>NUCLEOTIDE SEQUENCE [LARGE SCALE GENOMIC DNA]</scope>
    <source>
        <strain evidence="2 3">SCM1</strain>
    </source>
</reference>
<dbReference type="PANTHER" id="PTHR11138:SF5">
    <property type="entry name" value="METHIONYL-TRNA FORMYLTRANSFERASE, MITOCHONDRIAL"/>
    <property type="match status" value="1"/>
</dbReference>
<evidence type="ECO:0000259" key="1">
    <source>
        <dbReference type="Pfam" id="PF00551"/>
    </source>
</evidence>
<dbReference type="HOGENOM" id="CLU_1381446_0_0_2"/>
<feature type="domain" description="Formyl transferase N-terminal" evidence="1">
    <location>
        <begin position="51"/>
        <end position="174"/>
    </location>
</feature>
<dbReference type="InterPro" id="IPR036477">
    <property type="entry name" value="Formyl_transf_N_sf"/>
</dbReference>
<dbReference type="PhylomeDB" id="A9A1R3"/>
<protein>
    <submittedName>
        <fullName evidence="2">Methionyl-tRNA formyltransferase-like protein</fullName>
    </submittedName>
</protein>
<dbReference type="GeneID" id="5774348"/>
<dbReference type="PANTHER" id="PTHR11138">
    <property type="entry name" value="METHIONYL-TRNA FORMYLTRANSFERASE"/>
    <property type="match status" value="1"/>
</dbReference>
<dbReference type="KEGG" id="nmr:Nmar_0134"/>
<dbReference type="InParanoid" id="A9A1R3"/>
<organism evidence="2 3">
    <name type="scientific">Nitrosopumilus maritimus (strain SCM1)</name>
    <dbReference type="NCBI Taxonomy" id="436308"/>
    <lineage>
        <taxon>Archaea</taxon>
        <taxon>Nitrososphaerota</taxon>
        <taxon>Nitrososphaeria</taxon>
        <taxon>Nitrosopumilales</taxon>
        <taxon>Nitrosopumilaceae</taxon>
        <taxon>Nitrosopumilus</taxon>
    </lineage>
</organism>
<dbReference type="EnsemblBacteria" id="ABX12034">
    <property type="protein sequence ID" value="ABX12034"/>
    <property type="gene ID" value="Nmar_0134"/>
</dbReference>
<gene>
    <name evidence="2" type="ordered locus">Nmar_0134</name>
</gene>
<dbReference type="InterPro" id="IPR002376">
    <property type="entry name" value="Formyl_transf_N"/>
</dbReference>
<dbReference type="STRING" id="436308.Nmar_0134"/>